<dbReference type="SUPFAM" id="SSF55874">
    <property type="entry name" value="ATPase domain of HSP90 chaperone/DNA topoisomerase II/histidine kinase"/>
    <property type="match status" value="1"/>
</dbReference>
<protein>
    <submittedName>
        <fullName evidence="1">Uncharacterized protein</fullName>
    </submittedName>
</protein>
<dbReference type="Proteomes" id="UP001412067">
    <property type="component" value="Unassembled WGS sequence"/>
</dbReference>
<name>A0ABR2MNC1_9ASPA</name>
<sequence length="1198" mass="133744">MKLLVVPSLTGEKIPPRTKEEEIHRSFVQNADDNIYPNDVEPELVFILQESGIVVLNNELGFSTENIRALCDVGNSTKKGSCGGYIGKKGIGFKSVFRMAVAWVFFLLSCYKLVACSCKAKWDIIPKTCYFQVTDAPEIHSNGFHVKFDITEGQIGFVLPTVIPPCDGNIFKQYLCAEDYQVNDIAWNTCMLLPFRSESKGTDVNSIISMFSDIHPSLLLFLHRLRCIKFRNLITDRLIVMRKETLHNGIVKVSRGEEVMSWLVISKKLRSSAIRTDVDATDISMAFTLQESDCGEYQPIHRNQPVFSFLPLRNYGLKFILQGDFVLPSSREEVDGSSAWNQWLLSEFPALFLSAKQSFCDLPCFLKNPGKAVTIFMSFVPLVGEVHGFFSQLPQMIISLLRVSNCLLQDSCDLTWLLPCRVLRGWNEQVRLLLSDHLLQRHLRLVYLHKDVKLSDTLAANIGVRDYGPKVLVEVIDSVCHSPADLKSLGIDWLSAWLSAVSSSLSMNLSRHASLNGALELDIINDLRNIPFIPLADGSYGCVADAPIWLPCDIQNIGSKGEYHTEDFPCLYNKLRIVNPHLFFVATKNAYSIEAIKTDTVMQMLIKIGVQQLSAHTVITSHILVALSEKHTAEDQNLMIEYLSFIMLHLQTDCVSCHSEKPEIMSELRKLPILLTNHGFKCPSKIPIHFGREYGNPVDVVVLLDTVDIKWVEVDSLYLKHPSTLPLVSGLMKWRSFFLDLGVTDFVQVICTNKNVEDFLSEDTVSIGILNSATSYVMDWESHELVNLLSILSSKKLRTKCILLLEVLDKMWDDNYSAQTRSFIISKIDGAKKPVISSFMKSIYKFSWVASTMDMDLHQPKSLFYGCEQVHAVLGMIGPYVVPKLIADIRNGSRTTTSLSLRPIPQILFMQSPPTDASLRFTMVIDPPSPQVASVAPSPLPSSSPPVPTIITPPHPPLMPTIAPSASALLALTTSPPLLSALAPPTPVLTTPIPPTATDSFMLSVVVSLPALQMLLSVTPADPFPRRPFPLSLSCSCCSPLLCLPHRTHSFRCRCSDNAAAPRRCCNGVANAIHYQTLFWREIKMKDDSATHEKFELGVKLDFEDGWEVMDPIYITTYGRSPSGVGHPCIANFIEVAHMLLGFRSPHILQALDQALLQTFLIGLQHRIPAHLLALNLLANKACPFRRGWVVEPRKGRG</sequence>
<organism evidence="1 2">
    <name type="scientific">Platanthera guangdongensis</name>
    <dbReference type="NCBI Taxonomy" id="2320717"/>
    <lineage>
        <taxon>Eukaryota</taxon>
        <taxon>Viridiplantae</taxon>
        <taxon>Streptophyta</taxon>
        <taxon>Embryophyta</taxon>
        <taxon>Tracheophyta</taxon>
        <taxon>Spermatophyta</taxon>
        <taxon>Magnoliopsida</taxon>
        <taxon>Liliopsida</taxon>
        <taxon>Asparagales</taxon>
        <taxon>Orchidaceae</taxon>
        <taxon>Orchidoideae</taxon>
        <taxon>Orchideae</taxon>
        <taxon>Orchidinae</taxon>
        <taxon>Platanthera</taxon>
    </lineage>
</organism>
<dbReference type="InterPro" id="IPR036890">
    <property type="entry name" value="HATPase_C_sf"/>
</dbReference>
<reference evidence="1 2" key="1">
    <citation type="journal article" date="2022" name="Nat. Plants">
        <title>Genomes of leafy and leafless Platanthera orchids illuminate the evolution of mycoheterotrophy.</title>
        <authorList>
            <person name="Li M.H."/>
            <person name="Liu K.W."/>
            <person name="Li Z."/>
            <person name="Lu H.C."/>
            <person name="Ye Q.L."/>
            <person name="Zhang D."/>
            <person name="Wang J.Y."/>
            <person name="Li Y.F."/>
            <person name="Zhong Z.M."/>
            <person name="Liu X."/>
            <person name="Yu X."/>
            <person name="Liu D.K."/>
            <person name="Tu X.D."/>
            <person name="Liu B."/>
            <person name="Hao Y."/>
            <person name="Liao X.Y."/>
            <person name="Jiang Y.T."/>
            <person name="Sun W.H."/>
            <person name="Chen J."/>
            <person name="Chen Y.Q."/>
            <person name="Ai Y."/>
            <person name="Zhai J.W."/>
            <person name="Wu S.S."/>
            <person name="Zhou Z."/>
            <person name="Hsiao Y.Y."/>
            <person name="Wu W.L."/>
            <person name="Chen Y.Y."/>
            <person name="Lin Y.F."/>
            <person name="Hsu J.L."/>
            <person name="Li C.Y."/>
            <person name="Wang Z.W."/>
            <person name="Zhao X."/>
            <person name="Zhong W.Y."/>
            <person name="Ma X.K."/>
            <person name="Ma L."/>
            <person name="Huang J."/>
            <person name="Chen G.Z."/>
            <person name="Huang M.Z."/>
            <person name="Huang L."/>
            <person name="Peng D.H."/>
            <person name="Luo Y.B."/>
            <person name="Zou S.Q."/>
            <person name="Chen S.P."/>
            <person name="Lan S."/>
            <person name="Tsai W.C."/>
            <person name="Van de Peer Y."/>
            <person name="Liu Z.J."/>
        </authorList>
    </citation>
    <scope>NUCLEOTIDE SEQUENCE [LARGE SCALE GENOMIC DNA]</scope>
    <source>
        <strain evidence="1">Lor288</strain>
    </source>
</reference>
<evidence type="ECO:0000313" key="2">
    <source>
        <dbReference type="Proteomes" id="UP001412067"/>
    </source>
</evidence>
<proteinExistence type="predicted"/>
<accession>A0ABR2MNC1</accession>
<dbReference type="PANTHER" id="PTHR32387">
    <property type="entry name" value="WU:FJ29H11"/>
    <property type="match status" value="1"/>
</dbReference>
<keyword evidence="2" id="KW-1185">Reference proteome</keyword>
<dbReference type="PANTHER" id="PTHR32387:SF0">
    <property type="entry name" value="PROTEIN NO VEIN"/>
    <property type="match status" value="1"/>
</dbReference>
<gene>
    <name evidence="1" type="ORF">KSP40_PGU007312</name>
</gene>
<evidence type="ECO:0000313" key="1">
    <source>
        <dbReference type="EMBL" id="KAK8965565.1"/>
    </source>
</evidence>
<dbReference type="EMBL" id="JBBWWR010000006">
    <property type="protein sequence ID" value="KAK8965565.1"/>
    <property type="molecule type" value="Genomic_DNA"/>
</dbReference>
<comment type="caution">
    <text evidence="1">The sequence shown here is derived from an EMBL/GenBank/DDBJ whole genome shotgun (WGS) entry which is preliminary data.</text>
</comment>
<dbReference type="InterPro" id="IPR052957">
    <property type="entry name" value="Auxin_embryo_med"/>
</dbReference>